<dbReference type="Proteomes" id="UP001519345">
    <property type="component" value="Unassembled WGS sequence"/>
</dbReference>
<evidence type="ECO:0000313" key="4">
    <source>
        <dbReference type="Proteomes" id="UP001519345"/>
    </source>
</evidence>
<evidence type="ECO:0000313" key="3">
    <source>
        <dbReference type="EMBL" id="MBP1970662.1"/>
    </source>
</evidence>
<keyword evidence="2" id="KW-0812">Transmembrane</keyword>
<accession>A0ABS4II81</accession>
<keyword evidence="2" id="KW-1133">Transmembrane helix</keyword>
<keyword evidence="1" id="KW-0175">Coiled coil</keyword>
<organism evidence="3 4">
    <name type="scientific">Virgibacillus natechei</name>
    <dbReference type="NCBI Taxonomy" id="1216297"/>
    <lineage>
        <taxon>Bacteria</taxon>
        <taxon>Bacillati</taxon>
        <taxon>Bacillota</taxon>
        <taxon>Bacilli</taxon>
        <taxon>Bacillales</taxon>
        <taxon>Bacillaceae</taxon>
        <taxon>Virgibacillus</taxon>
    </lineage>
</organism>
<sequence length="80" mass="9567">MEFMIYVIIIAIGVGLLFIVLKKISDFFKEQDAGYHNNHSMDDEKALQQRKEMIANQREILRELRELNHKMDKENNKELM</sequence>
<dbReference type="RefSeq" id="WP_209463772.1">
    <property type="nucleotide sequence ID" value="NZ_CP110224.1"/>
</dbReference>
<comment type="caution">
    <text evidence="3">The sequence shown here is derived from an EMBL/GenBank/DDBJ whole genome shotgun (WGS) entry which is preliminary data.</text>
</comment>
<feature type="transmembrane region" description="Helical" evidence="2">
    <location>
        <begin position="6"/>
        <end position="21"/>
    </location>
</feature>
<evidence type="ECO:0000256" key="1">
    <source>
        <dbReference type="SAM" id="Coils"/>
    </source>
</evidence>
<evidence type="ECO:0000256" key="2">
    <source>
        <dbReference type="SAM" id="Phobius"/>
    </source>
</evidence>
<proteinExistence type="predicted"/>
<protein>
    <submittedName>
        <fullName evidence="3">Uncharacterized protein</fullName>
    </submittedName>
</protein>
<feature type="coiled-coil region" evidence="1">
    <location>
        <begin position="47"/>
        <end position="77"/>
    </location>
</feature>
<reference evidence="3 4" key="1">
    <citation type="submission" date="2021-03" db="EMBL/GenBank/DDBJ databases">
        <title>Genomic Encyclopedia of Type Strains, Phase IV (KMG-IV): sequencing the most valuable type-strain genomes for metagenomic binning, comparative biology and taxonomic classification.</title>
        <authorList>
            <person name="Goeker M."/>
        </authorList>
    </citation>
    <scope>NUCLEOTIDE SEQUENCE [LARGE SCALE GENOMIC DNA]</scope>
    <source>
        <strain evidence="3 4">DSM 25609</strain>
    </source>
</reference>
<dbReference type="EMBL" id="JAGGKX010000015">
    <property type="protein sequence ID" value="MBP1970662.1"/>
    <property type="molecule type" value="Genomic_DNA"/>
</dbReference>
<keyword evidence="4" id="KW-1185">Reference proteome</keyword>
<gene>
    <name evidence="3" type="ORF">J2Z83_002798</name>
</gene>
<keyword evidence="2" id="KW-0472">Membrane</keyword>
<name>A0ABS4II81_9BACI</name>